<comment type="caution">
    <text evidence="3">The sequence shown here is derived from an EMBL/GenBank/DDBJ whole genome shotgun (WGS) entry which is preliminary data.</text>
</comment>
<dbReference type="Gene3D" id="1.20.144.10">
    <property type="entry name" value="Phosphatidic acid phosphatase type 2/haloperoxidase"/>
    <property type="match status" value="1"/>
</dbReference>
<name>A0A428JRF3_9BACT</name>
<keyword evidence="1" id="KW-1133">Transmembrane helix</keyword>
<gene>
    <name evidence="3" type="ORF">EI290_04650</name>
</gene>
<dbReference type="InterPro" id="IPR000326">
    <property type="entry name" value="PAP2/HPO"/>
</dbReference>
<dbReference type="Proteomes" id="UP000280066">
    <property type="component" value="Unassembled WGS sequence"/>
</dbReference>
<feature type="domain" description="Phosphatidic acid phosphatase type 2/haloperoxidase" evidence="2">
    <location>
        <begin position="41"/>
        <end position="95"/>
    </location>
</feature>
<dbReference type="SUPFAM" id="SSF48317">
    <property type="entry name" value="Acid phosphatase/Vanadium-dependent haloperoxidase"/>
    <property type="match status" value="1"/>
</dbReference>
<proteinExistence type="predicted"/>
<keyword evidence="4" id="KW-1185">Reference proteome</keyword>
<dbReference type="AlphaFoldDB" id="A0A428JRF3"/>
<evidence type="ECO:0000259" key="2">
    <source>
        <dbReference type="Pfam" id="PF01569"/>
    </source>
</evidence>
<keyword evidence="1" id="KW-0472">Membrane</keyword>
<sequence>MWLYLRLLLLTLASVPLVLLLVLTVDRPLAGLLHQHGAPLRPFFAGLMRVHDVATTPLMTPWLWLVCLGRVVLEFHWLSDVVAGAALGLLLTCLWELATGWLPEAV</sequence>
<feature type="transmembrane region" description="Helical" evidence="1">
    <location>
        <begin position="80"/>
        <end position="102"/>
    </location>
</feature>
<organism evidence="3 4">
    <name type="scientific">Hymenobacter metallilatus</name>
    <dbReference type="NCBI Taxonomy" id="2493666"/>
    <lineage>
        <taxon>Bacteria</taxon>
        <taxon>Pseudomonadati</taxon>
        <taxon>Bacteroidota</taxon>
        <taxon>Cytophagia</taxon>
        <taxon>Cytophagales</taxon>
        <taxon>Hymenobacteraceae</taxon>
        <taxon>Hymenobacter</taxon>
    </lineage>
</organism>
<accession>A0A428JRF3</accession>
<dbReference type="RefSeq" id="WP_125427237.1">
    <property type="nucleotide sequence ID" value="NZ_RWIS01000002.1"/>
</dbReference>
<evidence type="ECO:0000313" key="4">
    <source>
        <dbReference type="Proteomes" id="UP000280066"/>
    </source>
</evidence>
<dbReference type="InterPro" id="IPR036938">
    <property type="entry name" value="PAP2/HPO_sf"/>
</dbReference>
<keyword evidence="1" id="KW-0812">Transmembrane</keyword>
<dbReference type="EMBL" id="RWIS01000002">
    <property type="protein sequence ID" value="RSK36179.1"/>
    <property type="molecule type" value="Genomic_DNA"/>
</dbReference>
<protein>
    <submittedName>
        <fullName evidence="3">Phosphatase PAP2 family protein</fullName>
    </submittedName>
</protein>
<reference evidence="3 4" key="1">
    <citation type="submission" date="2018-12" db="EMBL/GenBank/DDBJ databases">
        <authorList>
            <person name="Feng G."/>
            <person name="Zhu H."/>
        </authorList>
    </citation>
    <scope>NUCLEOTIDE SEQUENCE [LARGE SCALE GENOMIC DNA]</scope>
    <source>
        <strain evidence="3 4">9PBR-2</strain>
    </source>
</reference>
<dbReference type="Pfam" id="PF01569">
    <property type="entry name" value="PAP2"/>
    <property type="match status" value="1"/>
</dbReference>
<evidence type="ECO:0000313" key="3">
    <source>
        <dbReference type="EMBL" id="RSK36179.1"/>
    </source>
</evidence>
<evidence type="ECO:0000256" key="1">
    <source>
        <dbReference type="SAM" id="Phobius"/>
    </source>
</evidence>